<dbReference type="InterPro" id="IPR055414">
    <property type="entry name" value="LRR_R13L4/SHOC2-like"/>
</dbReference>
<dbReference type="AlphaFoldDB" id="A0AAD2AYK1"/>
<feature type="compositionally biased region" description="Low complexity" evidence="3">
    <location>
        <begin position="31"/>
        <end position="41"/>
    </location>
</feature>
<dbReference type="InterPro" id="IPR032675">
    <property type="entry name" value="LRR_dom_sf"/>
</dbReference>
<feature type="region of interest" description="Disordered" evidence="3">
    <location>
        <begin position="1"/>
        <end position="41"/>
    </location>
</feature>
<evidence type="ECO:0000259" key="4">
    <source>
        <dbReference type="Pfam" id="PF23598"/>
    </source>
</evidence>
<organism evidence="5 6">
    <name type="scientific">Ralstonia wenshanensis</name>
    <dbReference type="NCBI Taxonomy" id="2842456"/>
    <lineage>
        <taxon>Bacteria</taxon>
        <taxon>Pseudomonadati</taxon>
        <taxon>Pseudomonadota</taxon>
        <taxon>Betaproteobacteria</taxon>
        <taxon>Burkholderiales</taxon>
        <taxon>Burkholderiaceae</taxon>
        <taxon>Ralstonia</taxon>
    </lineage>
</organism>
<evidence type="ECO:0000256" key="2">
    <source>
        <dbReference type="ARBA" id="ARBA00022737"/>
    </source>
</evidence>
<dbReference type="EMBL" id="CATWAF010000002">
    <property type="protein sequence ID" value="CAJ0692927.1"/>
    <property type="molecule type" value="Genomic_DNA"/>
</dbReference>
<dbReference type="SUPFAM" id="SSF52058">
    <property type="entry name" value="L domain-like"/>
    <property type="match status" value="1"/>
</dbReference>
<gene>
    <name evidence="5" type="ORF">LMG18091_01694</name>
</gene>
<feature type="domain" description="Disease resistance R13L4/SHOC-2-like LRR" evidence="4">
    <location>
        <begin position="245"/>
        <end position="347"/>
    </location>
</feature>
<keyword evidence="6" id="KW-1185">Reference proteome</keyword>
<dbReference type="PANTHER" id="PTHR45752">
    <property type="entry name" value="LEUCINE-RICH REPEAT-CONTAINING"/>
    <property type="match status" value="1"/>
</dbReference>
<proteinExistence type="predicted"/>
<comment type="caution">
    <text evidence="5">The sequence shown here is derived from an EMBL/GenBank/DDBJ whole genome shotgun (WGS) entry which is preliminary data.</text>
</comment>
<feature type="region of interest" description="Disordered" evidence="3">
    <location>
        <begin position="56"/>
        <end position="92"/>
    </location>
</feature>
<sequence length="694" mass="75189">MPSINPFRRASHAPAPDATPPRGGVPAYATPARQAPAQQPRRRGLAGLFGLRRASAHAGEAPAARPNIAASTRPGTARTAPNSPLHGLAAAPDSPLQGAAALHARIAGSGVRQALEQWHTQMLAQIADYRPANPPPGFSAARQLNTARDHIEDVARGRQESANEIKLMTTPVLRLPDIVSEIAHLKALHLSDCDLRELPHDLGNLGMLETLKLRNNASLHTLPDTLGQLKQMKHLEIVGSGVRELPSMHGLVSLEHLAIERSPLTWVPRDIGNAQKLKTLSLAHTYLRDVPASIGNLTKLTELKLDNNPGLTSIPDSIGKLRRLKKLDLSHCPQLRTVPASIGNLRDITIDLRGCTGLTMQGLPKSLITPIPGRKVHFPEHLSNDIGKARGEWAMKHDPRLQLLHADIERKNDEMENAVFGSGSGMNDAQLVSVAFRLKDAHERLPEIRNQAVRNPLAPQANESAAMRQALAEAFNMEPDPEVSKRLRTAARALPRTLQHELADLVATSAGRQLVIAIGESAFGVRGNSRLQQRLPALAHGIASHPQIKNLRDQARRFPSANPSHEVAAQLTPLVQHLWNATHAQATLDALPASLQTELKPLLASEAGRQLVLDLSKVADGAKGSSALRRLLPQLATRLAQDPQTKALHRLVRADQSATPEERSEGLAVALLPIAQQHWNALQRENTAGPSEHR</sequence>
<accession>A0AAD2AYK1</accession>
<keyword evidence="1" id="KW-0433">Leucine-rich repeat</keyword>
<reference evidence="5 6" key="1">
    <citation type="submission" date="2023-07" db="EMBL/GenBank/DDBJ databases">
        <authorList>
            <person name="Peeters C."/>
        </authorList>
    </citation>
    <scope>NUCLEOTIDE SEQUENCE [LARGE SCALE GENOMIC DNA]</scope>
    <source>
        <strain evidence="5 6">LMG 18091</strain>
    </source>
</reference>
<feature type="compositionally biased region" description="Polar residues" evidence="3">
    <location>
        <begin position="69"/>
        <end position="82"/>
    </location>
</feature>
<dbReference type="RefSeq" id="WP_316869353.1">
    <property type="nucleotide sequence ID" value="NZ_CATWAF010000002.1"/>
</dbReference>
<keyword evidence="2" id="KW-0677">Repeat</keyword>
<evidence type="ECO:0000256" key="1">
    <source>
        <dbReference type="ARBA" id="ARBA00022614"/>
    </source>
</evidence>
<evidence type="ECO:0000313" key="5">
    <source>
        <dbReference type="EMBL" id="CAJ0692927.1"/>
    </source>
</evidence>
<dbReference type="SMART" id="SM00369">
    <property type="entry name" value="LRR_TYP"/>
    <property type="match status" value="5"/>
</dbReference>
<dbReference type="PANTHER" id="PTHR45752:SF195">
    <property type="entry name" value="LEUCINE-RICH REPEAT (LRR) FAMILY PROTEIN-RELATED"/>
    <property type="match status" value="1"/>
</dbReference>
<dbReference type="Gene3D" id="3.80.10.10">
    <property type="entry name" value="Ribonuclease Inhibitor"/>
    <property type="match status" value="1"/>
</dbReference>
<evidence type="ECO:0000313" key="6">
    <source>
        <dbReference type="Proteomes" id="UP001189915"/>
    </source>
</evidence>
<dbReference type="Pfam" id="PF00560">
    <property type="entry name" value="LRR_1"/>
    <property type="match status" value="1"/>
</dbReference>
<evidence type="ECO:0000256" key="3">
    <source>
        <dbReference type="SAM" id="MobiDB-lite"/>
    </source>
</evidence>
<dbReference type="InterPro" id="IPR003591">
    <property type="entry name" value="Leu-rich_rpt_typical-subtyp"/>
</dbReference>
<protein>
    <recommendedName>
        <fullName evidence="4">Disease resistance R13L4/SHOC-2-like LRR domain-containing protein</fullName>
    </recommendedName>
</protein>
<dbReference type="Pfam" id="PF23598">
    <property type="entry name" value="LRR_14"/>
    <property type="match status" value="1"/>
</dbReference>
<dbReference type="InterPro" id="IPR050715">
    <property type="entry name" value="LRR-SigEffector_domain"/>
</dbReference>
<dbReference type="Proteomes" id="UP001189915">
    <property type="component" value="Unassembled WGS sequence"/>
</dbReference>
<dbReference type="InterPro" id="IPR001611">
    <property type="entry name" value="Leu-rich_rpt"/>
</dbReference>
<name>A0AAD2AYK1_9RALS</name>